<feature type="domain" description="Sigma-54 factor interaction" evidence="3">
    <location>
        <begin position="129"/>
        <end position="352"/>
    </location>
</feature>
<dbReference type="Gene3D" id="1.10.8.60">
    <property type="match status" value="1"/>
</dbReference>
<keyword evidence="1" id="KW-0547">Nucleotide-binding</keyword>
<dbReference type="AlphaFoldDB" id="A0A6I1EV75"/>
<dbReference type="InterPro" id="IPR027417">
    <property type="entry name" value="P-loop_NTPase"/>
</dbReference>
<evidence type="ECO:0000313" key="5">
    <source>
        <dbReference type="Proteomes" id="UP000430564"/>
    </source>
</evidence>
<dbReference type="SUPFAM" id="SSF55785">
    <property type="entry name" value="PYP-like sensor domain (PAS domain)"/>
    <property type="match status" value="1"/>
</dbReference>
<evidence type="ECO:0000256" key="1">
    <source>
        <dbReference type="ARBA" id="ARBA00022741"/>
    </source>
</evidence>
<dbReference type="InterPro" id="IPR013656">
    <property type="entry name" value="PAS_4"/>
</dbReference>
<proteinExistence type="predicted"/>
<organism evidence="4 5">
    <name type="scientific">Sutterella seckii</name>
    <dbReference type="NCBI Taxonomy" id="1944635"/>
    <lineage>
        <taxon>Bacteria</taxon>
        <taxon>Pseudomonadati</taxon>
        <taxon>Pseudomonadota</taxon>
        <taxon>Betaproteobacteria</taxon>
        <taxon>Burkholderiales</taxon>
        <taxon>Sutterellaceae</taxon>
        <taxon>Sutterella</taxon>
    </lineage>
</organism>
<sequence>MAVSAEFQGILDALEDPRLLVRSDYTVAYANRAFRQKFGIDDFEGRKCHELVFHDLNPCGSCGRICPMDKSVFSRQVERALERELVPGGERFLELESVPVAAADGSPVYFMERIRIRDDAQNAALREGIVARSPATRRVLNAIARVATLNVPVLFCGPGGCGKQSFTRFLHENSRRAVNALVKLDCTALTDERFEDELLGRSAKLGGSRTGGLASRPGGTLYFDEISALSPGLQRRLLTLLESGFVREAGSAQSVALDWRVVCSTNAEDPDRLVASGALREDLWLRLCVARIDVPPLKDRREDIGELAELILRRTGDGESAEISSEVLALLLKCSWPGNIRELECALMRAQLLAGGRKIRPADLEAPRYSELSAEDVCGDTLLEEESRWQGTRAGLARRMGLSERTLYRRLQEARELQQKKEKGTK</sequence>
<dbReference type="InterPro" id="IPR003593">
    <property type="entry name" value="AAA+_ATPase"/>
</dbReference>
<accession>A0A6I1EV75</accession>
<dbReference type="SMART" id="SM00382">
    <property type="entry name" value="AAA"/>
    <property type="match status" value="1"/>
</dbReference>
<keyword evidence="2" id="KW-0067">ATP-binding</keyword>
<gene>
    <name evidence="4" type="ORF">GBM95_01560</name>
</gene>
<dbReference type="CDD" id="cd00009">
    <property type="entry name" value="AAA"/>
    <property type="match status" value="1"/>
</dbReference>
<dbReference type="Gene3D" id="3.30.450.20">
    <property type="entry name" value="PAS domain"/>
    <property type="match status" value="1"/>
</dbReference>
<dbReference type="Pfam" id="PF25601">
    <property type="entry name" value="AAA_lid_14"/>
    <property type="match status" value="1"/>
</dbReference>
<comment type="caution">
    <text evidence="4">The sequence shown here is derived from an EMBL/GenBank/DDBJ whole genome shotgun (WGS) entry which is preliminary data.</text>
</comment>
<dbReference type="Pfam" id="PF00158">
    <property type="entry name" value="Sigma54_activat"/>
    <property type="match status" value="1"/>
</dbReference>
<dbReference type="OrthoDB" id="9761705at2"/>
<dbReference type="InterPro" id="IPR002078">
    <property type="entry name" value="Sigma_54_int"/>
</dbReference>
<dbReference type="GO" id="GO:0006355">
    <property type="term" value="P:regulation of DNA-templated transcription"/>
    <property type="evidence" value="ECO:0007669"/>
    <property type="project" value="InterPro"/>
</dbReference>
<dbReference type="PANTHER" id="PTHR32071">
    <property type="entry name" value="TRANSCRIPTIONAL REGULATORY PROTEIN"/>
    <property type="match status" value="1"/>
</dbReference>
<evidence type="ECO:0000256" key="2">
    <source>
        <dbReference type="ARBA" id="ARBA00022840"/>
    </source>
</evidence>
<dbReference type="Pfam" id="PF08448">
    <property type="entry name" value="PAS_4"/>
    <property type="match status" value="1"/>
</dbReference>
<dbReference type="GO" id="GO:0005524">
    <property type="term" value="F:ATP binding"/>
    <property type="evidence" value="ECO:0007669"/>
    <property type="project" value="UniProtKB-KW"/>
</dbReference>
<dbReference type="Gene3D" id="3.40.50.300">
    <property type="entry name" value="P-loop containing nucleotide triphosphate hydrolases"/>
    <property type="match status" value="1"/>
</dbReference>
<dbReference type="Proteomes" id="UP000430564">
    <property type="component" value="Unassembled WGS sequence"/>
</dbReference>
<dbReference type="InterPro" id="IPR035965">
    <property type="entry name" value="PAS-like_dom_sf"/>
</dbReference>
<dbReference type="PROSITE" id="PS50045">
    <property type="entry name" value="SIGMA54_INTERACT_4"/>
    <property type="match status" value="1"/>
</dbReference>
<dbReference type="PANTHER" id="PTHR32071:SF122">
    <property type="entry name" value="SIGMA FACTOR"/>
    <property type="match status" value="1"/>
</dbReference>
<dbReference type="SUPFAM" id="SSF52540">
    <property type="entry name" value="P-loop containing nucleoside triphosphate hydrolases"/>
    <property type="match status" value="1"/>
</dbReference>
<dbReference type="RefSeq" id="WP_152157487.1">
    <property type="nucleotide sequence ID" value="NZ_WEHX01000004.1"/>
</dbReference>
<dbReference type="EMBL" id="WEHX01000004">
    <property type="protein sequence ID" value="KAB7662789.1"/>
    <property type="molecule type" value="Genomic_DNA"/>
</dbReference>
<reference evidence="4 5" key="1">
    <citation type="submission" date="2019-10" db="EMBL/GenBank/DDBJ databases">
        <title>Genome diversity of Sutterella seckii.</title>
        <authorList>
            <person name="Chaplin A.V."/>
            <person name="Sokolova S.R."/>
            <person name="Mosin K.A."/>
            <person name="Ivanova E.L."/>
            <person name="Kochetkova T.O."/>
            <person name="Goltsov A.Y."/>
            <person name="Trofimov D.Y."/>
            <person name="Efimov B.A."/>
        </authorList>
    </citation>
    <scope>NUCLEOTIDE SEQUENCE [LARGE SCALE GENOMIC DNA]</scope>
    <source>
        <strain evidence="4 5">ASD393</strain>
    </source>
</reference>
<evidence type="ECO:0000313" key="4">
    <source>
        <dbReference type="EMBL" id="KAB7662789.1"/>
    </source>
</evidence>
<dbReference type="InterPro" id="IPR058031">
    <property type="entry name" value="AAA_lid_NorR"/>
</dbReference>
<name>A0A6I1EV75_9BURK</name>
<evidence type="ECO:0000259" key="3">
    <source>
        <dbReference type="PROSITE" id="PS50045"/>
    </source>
</evidence>
<protein>
    <submittedName>
        <fullName evidence="4">Sigma-54-dependent Fis family transcriptional regulator</fullName>
    </submittedName>
</protein>